<name>A0ABN9LSB7_9NEOB</name>
<dbReference type="CDD" id="cd10442">
    <property type="entry name" value="GIY-YIG_PLEs"/>
    <property type="match status" value="1"/>
</dbReference>
<keyword evidence="2" id="KW-1185">Reference proteome</keyword>
<gene>
    <name evidence="1" type="ORF">RIMI_LOCUS11690522</name>
</gene>
<organism evidence="1 2">
    <name type="scientific">Ranitomeya imitator</name>
    <name type="common">mimic poison frog</name>
    <dbReference type="NCBI Taxonomy" id="111125"/>
    <lineage>
        <taxon>Eukaryota</taxon>
        <taxon>Metazoa</taxon>
        <taxon>Chordata</taxon>
        <taxon>Craniata</taxon>
        <taxon>Vertebrata</taxon>
        <taxon>Euteleostomi</taxon>
        <taxon>Amphibia</taxon>
        <taxon>Batrachia</taxon>
        <taxon>Anura</taxon>
        <taxon>Neobatrachia</taxon>
        <taxon>Hyloidea</taxon>
        <taxon>Dendrobatidae</taxon>
        <taxon>Dendrobatinae</taxon>
        <taxon>Ranitomeya</taxon>
    </lineage>
</organism>
<comment type="caution">
    <text evidence="1">The sequence shown here is derived from an EMBL/GenBank/DDBJ whole genome shotgun (WGS) entry which is preliminary data.</text>
</comment>
<sequence>MDEDLKDTLGREPVITYRRAKTLGDRLVYSHFSAPKVTTLLPQRPAGCFKCGGCIACESIYTGKEFFNANTQETFKLKKFGNCRSTGVIYRATCQCGITYVGKTIREFRRVGEHLGDIRHQRDTPIAKHVNGLHGGDTKVMRFMGIDKIDMPIRGGDLDRLLLQREASWIFTLDTCHPRGLNDQINFVCFFVNQNAGATAGSKEEDVIVRRSEAPDRPWITSSQFFSVPRIGQYLYDRRQLNGKKYLSGEKADFSSEIPGQIGTSKSGSLDYVDTVVGFNPALELSLKAILHLSNMGDAKGACNWFSFEHKNLQQLSKLLLQKSISVWEN</sequence>
<dbReference type="Proteomes" id="UP001176940">
    <property type="component" value="Unassembled WGS sequence"/>
</dbReference>
<dbReference type="EMBL" id="CAUEEQ010026762">
    <property type="protein sequence ID" value="CAJ0947477.1"/>
    <property type="molecule type" value="Genomic_DNA"/>
</dbReference>
<accession>A0ABN9LSB7</accession>
<proteinExistence type="predicted"/>
<evidence type="ECO:0008006" key="3">
    <source>
        <dbReference type="Google" id="ProtNLM"/>
    </source>
</evidence>
<reference evidence="1" key="1">
    <citation type="submission" date="2023-07" db="EMBL/GenBank/DDBJ databases">
        <authorList>
            <person name="Stuckert A."/>
        </authorList>
    </citation>
    <scope>NUCLEOTIDE SEQUENCE</scope>
</reference>
<evidence type="ECO:0000313" key="1">
    <source>
        <dbReference type="EMBL" id="CAJ0947477.1"/>
    </source>
</evidence>
<evidence type="ECO:0000313" key="2">
    <source>
        <dbReference type="Proteomes" id="UP001176940"/>
    </source>
</evidence>
<protein>
    <recommendedName>
        <fullName evidence="3">GIY-YIG domain-containing protein</fullName>
    </recommendedName>
</protein>